<keyword evidence="1" id="KW-1133">Transmembrane helix</keyword>
<organism evidence="2 3">
    <name type="scientific">Endomicrobium proavitum</name>
    <dbReference type="NCBI Taxonomy" id="1408281"/>
    <lineage>
        <taxon>Bacteria</taxon>
        <taxon>Pseudomonadati</taxon>
        <taxon>Elusimicrobiota</taxon>
        <taxon>Endomicrobiia</taxon>
        <taxon>Endomicrobiales</taxon>
        <taxon>Endomicrobiaceae</taxon>
        <taxon>Endomicrobium</taxon>
    </lineage>
</organism>
<evidence type="ECO:0008006" key="4">
    <source>
        <dbReference type="Google" id="ProtNLM"/>
    </source>
</evidence>
<dbReference type="EMBL" id="CP009498">
    <property type="protein sequence ID" value="AKL97812.1"/>
    <property type="molecule type" value="Genomic_DNA"/>
</dbReference>
<evidence type="ECO:0000313" key="2">
    <source>
        <dbReference type="EMBL" id="AKL97812.1"/>
    </source>
</evidence>
<proteinExistence type="predicted"/>
<keyword evidence="1" id="KW-0472">Membrane</keyword>
<dbReference type="AlphaFoldDB" id="A0A0G3WIV9"/>
<feature type="transmembrane region" description="Helical" evidence="1">
    <location>
        <begin position="15"/>
        <end position="33"/>
    </location>
</feature>
<name>A0A0G3WIV9_9BACT</name>
<evidence type="ECO:0000256" key="1">
    <source>
        <dbReference type="SAM" id="Phobius"/>
    </source>
</evidence>
<gene>
    <name evidence="2" type="ORF">Epro_0433</name>
</gene>
<dbReference type="RefSeq" id="WP_158408986.1">
    <property type="nucleotide sequence ID" value="NZ_CP009498.1"/>
</dbReference>
<dbReference type="STRING" id="1408281.Epro_0433"/>
<keyword evidence="1" id="KW-0812">Transmembrane</keyword>
<sequence length="57" mass="6300">MLNFGWVKRHKGQGMVEYILIVAVVVGIVFAVYKTLGSTIKGQFEKATEVVETADVE</sequence>
<accession>A0A0G3WIV9</accession>
<dbReference type="KEGG" id="epo:Epro_0433"/>
<evidence type="ECO:0000313" key="3">
    <source>
        <dbReference type="Proteomes" id="UP000035337"/>
    </source>
</evidence>
<reference evidence="2 3" key="1">
    <citation type="submission" date="2014-09" db="EMBL/GenBank/DDBJ databases">
        <title>Complete genome sequence of Endomicrobium proavitum.</title>
        <authorList>
            <person name="Zheng H."/>
        </authorList>
    </citation>
    <scope>NUCLEOTIDE SEQUENCE [LARGE SCALE GENOMIC DNA]</scope>
    <source>
        <strain evidence="2 3">Rsa215</strain>
    </source>
</reference>
<dbReference type="Proteomes" id="UP000035337">
    <property type="component" value="Chromosome"/>
</dbReference>
<protein>
    <recommendedName>
        <fullName evidence="4">Flp/Fap pilin component</fullName>
    </recommendedName>
</protein>
<keyword evidence="3" id="KW-1185">Reference proteome</keyword>